<protein>
    <submittedName>
        <fullName evidence="1">Uncharacterized protein</fullName>
    </submittedName>
</protein>
<organism evidence="1 2">
    <name type="scientific">Rangifer tarandus platyrhynchus</name>
    <name type="common">Svalbard reindeer</name>
    <dbReference type="NCBI Taxonomy" id="3082113"/>
    <lineage>
        <taxon>Eukaryota</taxon>
        <taxon>Metazoa</taxon>
        <taxon>Chordata</taxon>
        <taxon>Craniata</taxon>
        <taxon>Vertebrata</taxon>
        <taxon>Euteleostomi</taxon>
        <taxon>Mammalia</taxon>
        <taxon>Eutheria</taxon>
        <taxon>Laurasiatheria</taxon>
        <taxon>Artiodactyla</taxon>
        <taxon>Ruminantia</taxon>
        <taxon>Pecora</taxon>
        <taxon>Cervidae</taxon>
        <taxon>Odocoileinae</taxon>
        <taxon>Rangifer</taxon>
    </lineage>
</organism>
<evidence type="ECO:0000313" key="2">
    <source>
        <dbReference type="Proteomes" id="UP001176941"/>
    </source>
</evidence>
<proteinExistence type="predicted"/>
<dbReference type="Proteomes" id="UP001176941">
    <property type="component" value="Chromosome 31"/>
</dbReference>
<keyword evidence="2" id="KW-1185">Reference proteome</keyword>
<evidence type="ECO:0000313" key="1">
    <source>
        <dbReference type="EMBL" id="CAI9171857.1"/>
    </source>
</evidence>
<sequence>MDYHSAIKRTMDIHNMDKPLVMLSKRSQIKMSTHCRIPLTQNRILCRTGHSVRKQRCHPGIWMDGGELEGWERSPGGLREPSGVTEVVIILTVDGFIMLYISKIIKLHT</sequence>
<name>A0ABN8ZD77_RANTA</name>
<gene>
    <name evidence="1" type="ORF">MRATA1EN1_LOCUS20819</name>
</gene>
<reference evidence="1" key="1">
    <citation type="submission" date="2023-04" db="EMBL/GenBank/DDBJ databases">
        <authorList>
            <consortium name="ELIXIR-Norway"/>
        </authorList>
    </citation>
    <scope>NUCLEOTIDE SEQUENCE [LARGE SCALE GENOMIC DNA]</scope>
</reference>
<accession>A0ABN8ZD77</accession>
<dbReference type="EMBL" id="OX459967">
    <property type="protein sequence ID" value="CAI9171857.1"/>
    <property type="molecule type" value="Genomic_DNA"/>
</dbReference>